<proteinExistence type="inferred from homology"/>
<comment type="caution">
    <text evidence="20">The sequence shown here is derived from an EMBL/GenBank/DDBJ whole genome shotgun (WGS) entry which is preliminary data.</text>
</comment>
<dbReference type="SUPFAM" id="SSF54897">
    <property type="entry name" value="Protease propeptides/inhibitors"/>
    <property type="match status" value="1"/>
</dbReference>
<dbReference type="PROSITE" id="PS52035">
    <property type="entry name" value="PEPTIDASE_M14"/>
    <property type="match status" value="1"/>
</dbReference>
<dbReference type="SMART" id="SM00631">
    <property type="entry name" value="Zn_pept"/>
    <property type="match status" value="1"/>
</dbReference>
<feature type="signal peptide" evidence="18">
    <location>
        <begin position="1"/>
        <end position="19"/>
    </location>
</feature>
<dbReference type="GO" id="GO:0006508">
    <property type="term" value="P:proteolysis"/>
    <property type="evidence" value="ECO:0007669"/>
    <property type="project" value="UniProtKB-KW"/>
</dbReference>
<dbReference type="PANTHER" id="PTHR11705">
    <property type="entry name" value="PROTEASE FAMILY M14 CARBOXYPEPTIDASE A,B"/>
    <property type="match status" value="1"/>
</dbReference>
<evidence type="ECO:0000256" key="3">
    <source>
        <dbReference type="ARBA" id="ARBA00004613"/>
    </source>
</evidence>
<feature type="chain" id="PRO_5042956405" description="Peptidase M14 domain-containing protein" evidence="18">
    <location>
        <begin position="20"/>
        <end position="422"/>
    </location>
</feature>
<comment type="function">
    <text evidence="2">Extracellular metalloprotease that contributes to pathogenicity.</text>
</comment>
<evidence type="ECO:0000256" key="7">
    <source>
        <dbReference type="ARBA" id="ARBA00022670"/>
    </source>
</evidence>
<comment type="subcellular location">
    <subcellularLocation>
        <location evidence="3">Secreted</location>
    </subcellularLocation>
</comment>
<dbReference type="EMBL" id="JAZGQO010000006">
    <property type="protein sequence ID" value="KAK6185834.1"/>
    <property type="molecule type" value="Genomic_DNA"/>
</dbReference>
<keyword evidence="15" id="KW-1015">Disulfide bond</keyword>
<evidence type="ECO:0000256" key="18">
    <source>
        <dbReference type="SAM" id="SignalP"/>
    </source>
</evidence>
<evidence type="ECO:0000256" key="16">
    <source>
        <dbReference type="ARBA" id="ARBA00057299"/>
    </source>
</evidence>
<comment type="function">
    <text evidence="16">Involved in the digestion of the blood meal.</text>
</comment>
<evidence type="ECO:0000256" key="4">
    <source>
        <dbReference type="ARBA" id="ARBA00005988"/>
    </source>
</evidence>
<keyword evidence="10" id="KW-0378">Hydrolase</keyword>
<organism evidence="20 21">
    <name type="scientific">Patella caerulea</name>
    <name type="common">Rayed Mediterranean limpet</name>
    <dbReference type="NCBI Taxonomy" id="87958"/>
    <lineage>
        <taxon>Eukaryota</taxon>
        <taxon>Metazoa</taxon>
        <taxon>Spiralia</taxon>
        <taxon>Lophotrochozoa</taxon>
        <taxon>Mollusca</taxon>
        <taxon>Gastropoda</taxon>
        <taxon>Patellogastropoda</taxon>
        <taxon>Patelloidea</taxon>
        <taxon>Patellidae</taxon>
        <taxon>Patella</taxon>
    </lineage>
</organism>
<evidence type="ECO:0000256" key="8">
    <source>
        <dbReference type="ARBA" id="ARBA00022723"/>
    </source>
</evidence>
<dbReference type="Gene3D" id="3.40.630.10">
    <property type="entry name" value="Zn peptidases"/>
    <property type="match status" value="1"/>
</dbReference>
<keyword evidence="12" id="KW-0843">Virulence</keyword>
<keyword evidence="21" id="KW-1185">Reference proteome</keyword>
<dbReference type="Pfam" id="PF00246">
    <property type="entry name" value="Peptidase_M14"/>
    <property type="match status" value="1"/>
</dbReference>
<sequence>METTHVLCIIWCLITFCTATKVNYSGHKVIRFIPHNEDQFKYVEKFQFNPGKVDIWRGSAGIGIPLDLSGNEDELRTVIGSFERFGMNPGVLMNDLQEGIDYQLETNKGSGDANADFDYGKYHTLEEIQGWIEDITKRYPNIADMVSIVKSYEGREMLAIQIRSNSSSNKAGIWIEGGIHAREWISPATVIYMAGKLLEGYGEVENVTKAIDAFDWYIVPVVNVDGYKYTWTGDRNWRKTRTKHLLCYGSDPNRNWDNHWCNGESAGGHNPCSDVYCGPKPFSEPVVKGVADFILSKPTGYFKIFIDFHSYSQLWMSPWGYTKAKPKDYEQQEASSAATVQALTAVHGTKYIYGPIASTIYVASGSSADWTYANASIKYSYGVELRDQGQYGFLLPADQIIPSGEETLQGLLTLTQFVQNNP</sequence>
<dbReference type="InterPro" id="IPR000834">
    <property type="entry name" value="Peptidase_M14"/>
</dbReference>
<keyword evidence="5" id="KW-0964">Secreted</keyword>
<comment type="cofactor">
    <cofactor evidence="1">
        <name>Zn(2+)</name>
        <dbReference type="ChEBI" id="CHEBI:29105"/>
    </cofactor>
</comment>
<comment type="similarity">
    <text evidence="4 17">Belongs to the peptidase M14 family.</text>
</comment>
<dbReference type="PANTHER" id="PTHR11705:SF143">
    <property type="entry name" value="SLL0236 PROTEIN"/>
    <property type="match status" value="1"/>
</dbReference>
<feature type="active site" description="Proton donor/acceptor" evidence="17">
    <location>
        <position position="384"/>
    </location>
</feature>
<keyword evidence="8" id="KW-0479">Metal-binding</keyword>
<evidence type="ECO:0000256" key="15">
    <source>
        <dbReference type="ARBA" id="ARBA00023157"/>
    </source>
</evidence>
<dbReference type="PRINTS" id="PR00765">
    <property type="entry name" value="CRBOXYPTASEA"/>
</dbReference>
<evidence type="ECO:0000259" key="19">
    <source>
        <dbReference type="PROSITE" id="PS52035"/>
    </source>
</evidence>
<reference evidence="20 21" key="1">
    <citation type="submission" date="2024-01" db="EMBL/GenBank/DDBJ databases">
        <title>The genome of the rayed Mediterranean limpet Patella caerulea (Linnaeus, 1758).</title>
        <authorList>
            <person name="Anh-Thu Weber A."/>
            <person name="Halstead-Nussloch G."/>
        </authorList>
    </citation>
    <scope>NUCLEOTIDE SEQUENCE [LARGE SCALE GENOMIC DNA]</scope>
    <source>
        <strain evidence="20">AATW-2023a</strain>
        <tissue evidence="20">Whole specimen</tissue>
    </source>
</reference>
<dbReference type="AlphaFoldDB" id="A0AAN8PY72"/>
<dbReference type="GO" id="GO:0008270">
    <property type="term" value="F:zinc ion binding"/>
    <property type="evidence" value="ECO:0007669"/>
    <property type="project" value="InterPro"/>
</dbReference>
<evidence type="ECO:0000256" key="12">
    <source>
        <dbReference type="ARBA" id="ARBA00023026"/>
    </source>
</evidence>
<dbReference type="Proteomes" id="UP001347796">
    <property type="component" value="Unassembled WGS sequence"/>
</dbReference>
<accession>A0AAN8PY72</accession>
<evidence type="ECO:0000313" key="20">
    <source>
        <dbReference type="EMBL" id="KAK6185834.1"/>
    </source>
</evidence>
<dbReference type="Gene3D" id="3.30.70.340">
    <property type="entry name" value="Metallocarboxypeptidase-like"/>
    <property type="match status" value="1"/>
</dbReference>
<dbReference type="InterPro" id="IPR003146">
    <property type="entry name" value="M14A_act_pep"/>
</dbReference>
<protein>
    <recommendedName>
        <fullName evidence="19">Peptidase M14 domain-containing protein</fullName>
    </recommendedName>
</protein>
<dbReference type="SUPFAM" id="SSF53187">
    <property type="entry name" value="Zn-dependent exopeptidases"/>
    <property type="match status" value="1"/>
</dbReference>
<dbReference type="Pfam" id="PF02244">
    <property type="entry name" value="Propep_M14"/>
    <property type="match status" value="1"/>
</dbReference>
<evidence type="ECO:0000256" key="1">
    <source>
        <dbReference type="ARBA" id="ARBA00001947"/>
    </source>
</evidence>
<evidence type="ECO:0000256" key="13">
    <source>
        <dbReference type="ARBA" id="ARBA00023049"/>
    </source>
</evidence>
<evidence type="ECO:0000256" key="9">
    <source>
        <dbReference type="ARBA" id="ARBA00022729"/>
    </source>
</evidence>
<name>A0AAN8PY72_PATCE</name>
<evidence type="ECO:0000256" key="2">
    <source>
        <dbReference type="ARBA" id="ARBA00003091"/>
    </source>
</evidence>
<keyword evidence="6" id="KW-0121">Carboxypeptidase</keyword>
<dbReference type="GO" id="GO:0005615">
    <property type="term" value="C:extracellular space"/>
    <property type="evidence" value="ECO:0007669"/>
    <property type="project" value="TreeGrafter"/>
</dbReference>
<keyword evidence="11" id="KW-0862">Zinc</keyword>
<evidence type="ECO:0000256" key="6">
    <source>
        <dbReference type="ARBA" id="ARBA00022645"/>
    </source>
</evidence>
<evidence type="ECO:0000256" key="14">
    <source>
        <dbReference type="ARBA" id="ARBA00023145"/>
    </source>
</evidence>
<keyword evidence="9 18" id="KW-0732">Signal</keyword>
<evidence type="ECO:0000256" key="11">
    <source>
        <dbReference type="ARBA" id="ARBA00022833"/>
    </source>
</evidence>
<dbReference type="InterPro" id="IPR036990">
    <property type="entry name" value="M14A-like_propep"/>
</dbReference>
<evidence type="ECO:0000256" key="10">
    <source>
        <dbReference type="ARBA" id="ARBA00022801"/>
    </source>
</evidence>
<evidence type="ECO:0000256" key="17">
    <source>
        <dbReference type="PROSITE-ProRule" id="PRU01379"/>
    </source>
</evidence>
<keyword evidence="13" id="KW-0482">Metalloprotease</keyword>
<feature type="domain" description="Peptidase M14" evidence="19">
    <location>
        <begin position="121"/>
        <end position="418"/>
    </location>
</feature>
<keyword evidence="7" id="KW-0645">Protease</keyword>
<dbReference type="FunFam" id="3.40.630.10:FF:000040">
    <property type="entry name" value="zinc carboxypeptidase"/>
    <property type="match status" value="1"/>
</dbReference>
<evidence type="ECO:0000313" key="21">
    <source>
        <dbReference type="Proteomes" id="UP001347796"/>
    </source>
</evidence>
<keyword evidence="14" id="KW-0865">Zymogen</keyword>
<evidence type="ECO:0000256" key="5">
    <source>
        <dbReference type="ARBA" id="ARBA00022525"/>
    </source>
</evidence>
<dbReference type="CDD" id="cd03860">
    <property type="entry name" value="M14_CP_A-B_like"/>
    <property type="match status" value="1"/>
</dbReference>
<gene>
    <name evidence="20" type="ORF">SNE40_007980</name>
</gene>
<dbReference type="GO" id="GO:0004181">
    <property type="term" value="F:metallocarboxypeptidase activity"/>
    <property type="evidence" value="ECO:0007669"/>
    <property type="project" value="InterPro"/>
</dbReference>